<evidence type="ECO:0000259" key="4">
    <source>
        <dbReference type="Pfam" id="PF01612"/>
    </source>
</evidence>
<dbReference type="EMBL" id="MU151218">
    <property type="protein sequence ID" value="KAF9447045.1"/>
    <property type="molecule type" value="Genomic_DNA"/>
</dbReference>
<keyword evidence="6" id="KW-1185">Reference proteome</keyword>
<evidence type="ECO:0000256" key="2">
    <source>
        <dbReference type="ARBA" id="ARBA00022801"/>
    </source>
</evidence>
<protein>
    <submittedName>
        <fullName evidence="5">Ribonuclease H-like protein</fullName>
    </submittedName>
</protein>
<comment type="caution">
    <text evidence="5">The sequence shown here is derived from an EMBL/GenBank/DDBJ whole genome shotgun (WGS) entry which is preliminary data.</text>
</comment>
<organism evidence="5 6">
    <name type="scientific">Macrolepiota fuliginosa MF-IS2</name>
    <dbReference type="NCBI Taxonomy" id="1400762"/>
    <lineage>
        <taxon>Eukaryota</taxon>
        <taxon>Fungi</taxon>
        <taxon>Dikarya</taxon>
        <taxon>Basidiomycota</taxon>
        <taxon>Agaricomycotina</taxon>
        <taxon>Agaricomycetes</taxon>
        <taxon>Agaricomycetidae</taxon>
        <taxon>Agaricales</taxon>
        <taxon>Agaricineae</taxon>
        <taxon>Agaricaceae</taxon>
        <taxon>Macrolepiota</taxon>
    </lineage>
</organism>
<keyword evidence="1" id="KW-0540">Nuclease</keyword>
<dbReference type="GO" id="GO:0008408">
    <property type="term" value="F:3'-5' exonuclease activity"/>
    <property type="evidence" value="ECO:0007669"/>
    <property type="project" value="InterPro"/>
</dbReference>
<dbReference type="InterPro" id="IPR036397">
    <property type="entry name" value="RNaseH_sf"/>
</dbReference>
<dbReference type="GO" id="GO:0005634">
    <property type="term" value="C:nucleus"/>
    <property type="evidence" value="ECO:0007669"/>
    <property type="project" value="TreeGrafter"/>
</dbReference>
<dbReference type="PANTHER" id="PTHR13620">
    <property type="entry name" value="3-5 EXONUCLEASE"/>
    <property type="match status" value="1"/>
</dbReference>
<dbReference type="Proteomes" id="UP000807342">
    <property type="component" value="Unassembled WGS sequence"/>
</dbReference>
<reference evidence="5" key="1">
    <citation type="submission" date="2020-11" db="EMBL/GenBank/DDBJ databases">
        <authorList>
            <consortium name="DOE Joint Genome Institute"/>
            <person name="Ahrendt S."/>
            <person name="Riley R."/>
            <person name="Andreopoulos W."/>
            <person name="Labutti K."/>
            <person name="Pangilinan J."/>
            <person name="Ruiz-Duenas F.J."/>
            <person name="Barrasa J.M."/>
            <person name="Sanchez-Garcia M."/>
            <person name="Camarero S."/>
            <person name="Miyauchi S."/>
            <person name="Serrano A."/>
            <person name="Linde D."/>
            <person name="Babiker R."/>
            <person name="Drula E."/>
            <person name="Ayuso-Fernandez I."/>
            <person name="Pacheco R."/>
            <person name="Padilla G."/>
            <person name="Ferreira P."/>
            <person name="Barriuso J."/>
            <person name="Kellner H."/>
            <person name="Castanera R."/>
            <person name="Alfaro M."/>
            <person name="Ramirez L."/>
            <person name="Pisabarro A.G."/>
            <person name="Kuo A."/>
            <person name="Tritt A."/>
            <person name="Lipzen A."/>
            <person name="He G."/>
            <person name="Yan M."/>
            <person name="Ng V."/>
            <person name="Cullen D."/>
            <person name="Martin F."/>
            <person name="Rosso M.-N."/>
            <person name="Henrissat B."/>
            <person name="Hibbett D."/>
            <person name="Martinez A.T."/>
            <person name="Grigoriev I.V."/>
        </authorList>
    </citation>
    <scope>NUCLEOTIDE SEQUENCE</scope>
    <source>
        <strain evidence="5">MF-IS2</strain>
    </source>
</reference>
<evidence type="ECO:0000313" key="6">
    <source>
        <dbReference type="Proteomes" id="UP000807342"/>
    </source>
</evidence>
<dbReference type="GO" id="GO:0005737">
    <property type="term" value="C:cytoplasm"/>
    <property type="evidence" value="ECO:0007669"/>
    <property type="project" value="TreeGrafter"/>
</dbReference>
<feature type="compositionally biased region" description="Polar residues" evidence="3">
    <location>
        <begin position="20"/>
        <end position="33"/>
    </location>
</feature>
<dbReference type="InterPro" id="IPR002562">
    <property type="entry name" value="3'-5'_exonuclease_dom"/>
</dbReference>
<name>A0A9P5XAF2_9AGAR</name>
<gene>
    <name evidence="5" type="ORF">P691DRAFT_803049</name>
</gene>
<dbReference type="CDD" id="cd06141">
    <property type="entry name" value="WRN_exo"/>
    <property type="match status" value="1"/>
</dbReference>
<evidence type="ECO:0000313" key="5">
    <source>
        <dbReference type="EMBL" id="KAF9447045.1"/>
    </source>
</evidence>
<sequence>MPEAEPPLKRHSKSVRDTRTGNSGAARKQSTVISLEEEEAPSEGTLPIYSYKDYGPKPCVVYTRNEEEANDLVDSLKPGFVCPLTLWFPVRLQALIENAAVPKVGVNILNDGKKLFKDYGIMAKNLVELGSVALVVDPAPVAKRKIVSLAKLVEHYYRKTLSKGPERTSDWEKPLSKKQREYAANDAHASLMVYNQLLKLSEQNSCPLDNDTQSQYAKDVTWALGTSLLPQPESRTQPTEGMRPQYLRAYEYWHHRKLSLEEMCVKLSLKNKGPVSAGESIALKPGDLTLTISSYVLYALQNEPKLEFQPKKIVELVQMDLNSWNRHCIWIAQHCTV</sequence>
<dbReference type="Gene3D" id="3.30.420.10">
    <property type="entry name" value="Ribonuclease H-like superfamily/Ribonuclease H"/>
    <property type="match status" value="1"/>
</dbReference>
<feature type="region of interest" description="Disordered" evidence="3">
    <location>
        <begin position="1"/>
        <end position="39"/>
    </location>
</feature>
<evidence type="ECO:0000256" key="3">
    <source>
        <dbReference type="SAM" id="MobiDB-lite"/>
    </source>
</evidence>
<dbReference type="InterPro" id="IPR051132">
    <property type="entry name" value="3-5_Exonuclease_domain"/>
</dbReference>
<dbReference type="InterPro" id="IPR012337">
    <property type="entry name" value="RNaseH-like_sf"/>
</dbReference>
<dbReference type="Pfam" id="PF01612">
    <property type="entry name" value="DNA_pol_A_exo1"/>
    <property type="match status" value="1"/>
</dbReference>
<accession>A0A9P5XAF2</accession>
<dbReference type="AlphaFoldDB" id="A0A9P5XAF2"/>
<dbReference type="GO" id="GO:0006139">
    <property type="term" value="P:nucleobase-containing compound metabolic process"/>
    <property type="evidence" value="ECO:0007669"/>
    <property type="project" value="InterPro"/>
</dbReference>
<dbReference type="PANTHER" id="PTHR13620:SF104">
    <property type="entry name" value="EXONUCLEASE 3'-5' DOMAIN-CONTAINING PROTEIN 2"/>
    <property type="match status" value="1"/>
</dbReference>
<keyword evidence="2" id="KW-0378">Hydrolase</keyword>
<dbReference type="SUPFAM" id="SSF53098">
    <property type="entry name" value="Ribonuclease H-like"/>
    <property type="match status" value="1"/>
</dbReference>
<dbReference type="GO" id="GO:0003676">
    <property type="term" value="F:nucleic acid binding"/>
    <property type="evidence" value="ECO:0007669"/>
    <property type="project" value="InterPro"/>
</dbReference>
<feature type="domain" description="3'-5' exonuclease" evidence="4">
    <location>
        <begin position="92"/>
        <end position="199"/>
    </location>
</feature>
<dbReference type="OrthoDB" id="1920326at2759"/>
<proteinExistence type="predicted"/>
<evidence type="ECO:0000256" key="1">
    <source>
        <dbReference type="ARBA" id="ARBA00022722"/>
    </source>
</evidence>